<feature type="compositionally biased region" description="Basic and acidic residues" evidence="2">
    <location>
        <begin position="296"/>
        <end position="310"/>
    </location>
</feature>
<gene>
    <name evidence="3" type="ORF">ETAA8_31730</name>
</gene>
<feature type="compositionally biased region" description="Low complexity" evidence="2">
    <location>
        <begin position="311"/>
        <end position="322"/>
    </location>
</feature>
<dbReference type="OrthoDB" id="258964at2"/>
<accession>A0A517YCX0</accession>
<proteinExistence type="predicted"/>
<keyword evidence="4" id="KW-1185">Reference proteome</keyword>
<feature type="coiled-coil region" evidence="1">
    <location>
        <begin position="151"/>
        <end position="178"/>
    </location>
</feature>
<feature type="compositionally biased region" description="Basic and acidic residues" evidence="2">
    <location>
        <begin position="323"/>
        <end position="362"/>
    </location>
</feature>
<dbReference type="EMBL" id="CP036274">
    <property type="protein sequence ID" value="QDU28080.1"/>
    <property type="molecule type" value="Genomic_DNA"/>
</dbReference>
<organism evidence="3 4">
    <name type="scientific">Anatilimnocola aggregata</name>
    <dbReference type="NCBI Taxonomy" id="2528021"/>
    <lineage>
        <taxon>Bacteria</taxon>
        <taxon>Pseudomonadati</taxon>
        <taxon>Planctomycetota</taxon>
        <taxon>Planctomycetia</taxon>
        <taxon>Pirellulales</taxon>
        <taxon>Pirellulaceae</taxon>
        <taxon>Anatilimnocola</taxon>
    </lineage>
</organism>
<feature type="compositionally biased region" description="Basic and acidic residues" evidence="2">
    <location>
        <begin position="201"/>
        <end position="210"/>
    </location>
</feature>
<dbReference type="AlphaFoldDB" id="A0A517YCX0"/>
<keyword evidence="1" id="KW-0175">Coiled coil</keyword>
<feature type="coiled-coil region" evidence="1">
    <location>
        <begin position="459"/>
        <end position="525"/>
    </location>
</feature>
<name>A0A517YCX0_9BACT</name>
<feature type="compositionally biased region" description="Basic and acidic residues" evidence="2">
    <location>
        <begin position="217"/>
        <end position="229"/>
    </location>
</feature>
<reference evidence="3 4" key="1">
    <citation type="submission" date="2019-02" db="EMBL/GenBank/DDBJ databases">
        <title>Deep-cultivation of Planctomycetes and their phenomic and genomic characterization uncovers novel biology.</title>
        <authorList>
            <person name="Wiegand S."/>
            <person name="Jogler M."/>
            <person name="Boedeker C."/>
            <person name="Pinto D."/>
            <person name="Vollmers J."/>
            <person name="Rivas-Marin E."/>
            <person name="Kohn T."/>
            <person name="Peeters S.H."/>
            <person name="Heuer A."/>
            <person name="Rast P."/>
            <person name="Oberbeckmann S."/>
            <person name="Bunk B."/>
            <person name="Jeske O."/>
            <person name="Meyerdierks A."/>
            <person name="Storesund J.E."/>
            <person name="Kallscheuer N."/>
            <person name="Luecker S."/>
            <person name="Lage O.M."/>
            <person name="Pohl T."/>
            <person name="Merkel B.J."/>
            <person name="Hornburger P."/>
            <person name="Mueller R.-W."/>
            <person name="Bruemmer F."/>
            <person name="Labrenz M."/>
            <person name="Spormann A.M."/>
            <person name="Op den Camp H."/>
            <person name="Overmann J."/>
            <person name="Amann R."/>
            <person name="Jetten M.S.M."/>
            <person name="Mascher T."/>
            <person name="Medema M.H."/>
            <person name="Devos D.P."/>
            <person name="Kaster A.-K."/>
            <person name="Ovreas L."/>
            <person name="Rohde M."/>
            <person name="Galperin M.Y."/>
            <person name="Jogler C."/>
        </authorList>
    </citation>
    <scope>NUCLEOTIDE SEQUENCE [LARGE SCALE GENOMIC DNA]</scope>
    <source>
        <strain evidence="3 4">ETA_A8</strain>
    </source>
</reference>
<protein>
    <submittedName>
        <fullName evidence="3">Uncharacterized protein</fullName>
    </submittedName>
</protein>
<feature type="compositionally biased region" description="Basic and acidic residues" evidence="2">
    <location>
        <begin position="236"/>
        <end position="287"/>
    </location>
</feature>
<evidence type="ECO:0000313" key="4">
    <source>
        <dbReference type="Proteomes" id="UP000315017"/>
    </source>
</evidence>
<dbReference type="KEGG" id="aagg:ETAA8_31730"/>
<dbReference type="Proteomes" id="UP000315017">
    <property type="component" value="Chromosome"/>
</dbReference>
<evidence type="ECO:0000256" key="2">
    <source>
        <dbReference type="SAM" id="MobiDB-lite"/>
    </source>
</evidence>
<evidence type="ECO:0000313" key="3">
    <source>
        <dbReference type="EMBL" id="QDU28080.1"/>
    </source>
</evidence>
<dbReference type="RefSeq" id="WP_145089764.1">
    <property type="nucleotide sequence ID" value="NZ_CP036274.1"/>
</dbReference>
<sequence length="598" mass="67156">MTAGTSATRFRWPAMAGLAIPLGLWMLGLLPAVLIAQEEPAPKEAASPGTPAVNDDLALEQERLASKYARLEELLLKMSSLEGGSNPRRAALLLRAVEQSKEKLTKTQLESVVKLLGQKQLKRALDGQSQVQTDLKSLLDLLMSEDRSDRLKSEQQRIKEYIKEVERLIRLQKSLEGQTEGGADLQRVAKEQENLGGRTGDLAKKIKENEEGSPPKPADDESEEKKPGEEQPGEQKPGEQKPGEQKPGEQKPGEQKPGEQKPGEQKPGEQKPGEQKPGEQKPGEQKPGEQNPGEQKPGEQKPGEQSDSKSGDQQQQQQAKQENPARKRLEQAEEKMKAAQKKLAEAKRKESAEEQRQAKEELEKAKAELEEILRQLREEEVQRTLAALEARFRKMLEMQLKVYESTRRLDQVVAANRSDQFVVESGRLGFDERKIAVEARKALTLLQEEGSSIAFPATVEQMEEDMLQVSERLAETKIDDITIGLEEDIISSLEEMIAALEKAQQDAEQKKQQQQQQQQQQQEQEQPLVDKIAELKMIKSLQERVNKRTVRYSRLLEDDQDVVGQAESADLLAALKALADRQKEIFGITRDIVLEKNK</sequence>
<feature type="region of interest" description="Disordered" evidence="2">
    <location>
        <begin position="192"/>
        <end position="362"/>
    </location>
</feature>
<evidence type="ECO:0000256" key="1">
    <source>
        <dbReference type="SAM" id="Coils"/>
    </source>
</evidence>